<dbReference type="VEuPathDB" id="FungiDB:ACLA_043880"/>
<accession>A1C8N1</accession>
<dbReference type="OrthoDB" id="4320731at2759"/>
<evidence type="ECO:0000313" key="4">
    <source>
        <dbReference type="Proteomes" id="UP000006701"/>
    </source>
</evidence>
<dbReference type="OMA" id="QIFIFPH"/>
<evidence type="ECO:0000256" key="1">
    <source>
        <dbReference type="SAM" id="MobiDB-lite"/>
    </source>
</evidence>
<name>A1C8N1_ASPCL</name>
<dbReference type="Proteomes" id="UP000006701">
    <property type="component" value="Unassembled WGS sequence"/>
</dbReference>
<sequence length="264" mass="29365">MKLFYRHILLFGILSTFNPVIGQIAPAQNVLDGKGEAAKPATGGLGAGSPVSSLAPSTDDPLKTVGGLLESLGLNNLDLSSLVDIDWKNNEQVLNLGGPEGKGKINLLASKKLGRDNATDDEKREVVKDAYYSTDQGKAQKKAENDQKNGRLNFFYAYGMQSEGDIVRPKWVMMFDNGFTAHRYFKLVQKSYQEYYKNNRHKCNEHPTPQIFIFPHGVGPDKLENVEAYTNFTGKVFFSPVDEKIMPVIPHQDLFGHLPSRFSP</sequence>
<dbReference type="RefSeq" id="XP_001275094.1">
    <property type="nucleotide sequence ID" value="XM_001275093.1"/>
</dbReference>
<feature type="region of interest" description="Disordered" evidence="1">
    <location>
        <begin position="35"/>
        <end position="57"/>
    </location>
</feature>
<protein>
    <submittedName>
        <fullName evidence="3">Uncharacterized protein</fullName>
    </submittedName>
</protein>
<dbReference type="EMBL" id="DS027046">
    <property type="protein sequence ID" value="EAW13668.1"/>
    <property type="molecule type" value="Genomic_DNA"/>
</dbReference>
<dbReference type="KEGG" id="act:ACLA_043880"/>
<feature type="signal peptide" evidence="2">
    <location>
        <begin position="1"/>
        <end position="22"/>
    </location>
</feature>
<gene>
    <name evidence="3" type="ORF">ACLA_043880</name>
</gene>
<evidence type="ECO:0000256" key="2">
    <source>
        <dbReference type="SAM" id="SignalP"/>
    </source>
</evidence>
<organism evidence="3 4">
    <name type="scientific">Aspergillus clavatus (strain ATCC 1007 / CBS 513.65 / DSM 816 / NCTC 3887 / NRRL 1 / QM 1276 / 107)</name>
    <dbReference type="NCBI Taxonomy" id="344612"/>
    <lineage>
        <taxon>Eukaryota</taxon>
        <taxon>Fungi</taxon>
        <taxon>Dikarya</taxon>
        <taxon>Ascomycota</taxon>
        <taxon>Pezizomycotina</taxon>
        <taxon>Eurotiomycetes</taxon>
        <taxon>Eurotiomycetidae</taxon>
        <taxon>Eurotiales</taxon>
        <taxon>Aspergillaceae</taxon>
        <taxon>Aspergillus</taxon>
        <taxon>Aspergillus subgen. Fumigati</taxon>
    </lineage>
</organism>
<dbReference type="HOGENOM" id="CLU_1053657_0_0_1"/>
<feature type="chain" id="PRO_5002632954" evidence="2">
    <location>
        <begin position="23"/>
        <end position="264"/>
    </location>
</feature>
<proteinExistence type="predicted"/>
<keyword evidence="4" id="KW-1185">Reference proteome</keyword>
<dbReference type="GeneID" id="4707412"/>
<dbReference type="AlphaFoldDB" id="A1C8N1"/>
<keyword evidence="2" id="KW-0732">Signal</keyword>
<evidence type="ECO:0000313" key="3">
    <source>
        <dbReference type="EMBL" id="EAW13668.1"/>
    </source>
</evidence>
<reference evidence="3 4" key="1">
    <citation type="journal article" date="2008" name="PLoS Genet.">
        <title>Genomic islands in the pathogenic filamentous fungus Aspergillus fumigatus.</title>
        <authorList>
            <person name="Fedorova N.D."/>
            <person name="Khaldi N."/>
            <person name="Joardar V.S."/>
            <person name="Maiti R."/>
            <person name="Amedeo P."/>
            <person name="Anderson M.J."/>
            <person name="Crabtree J."/>
            <person name="Silva J.C."/>
            <person name="Badger J.H."/>
            <person name="Albarraq A."/>
            <person name="Angiuoli S."/>
            <person name="Bussey H."/>
            <person name="Bowyer P."/>
            <person name="Cotty P.J."/>
            <person name="Dyer P.S."/>
            <person name="Egan A."/>
            <person name="Galens K."/>
            <person name="Fraser-Liggett C.M."/>
            <person name="Haas B.J."/>
            <person name="Inman J.M."/>
            <person name="Kent R."/>
            <person name="Lemieux S."/>
            <person name="Malavazi I."/>
            <person name="Orvis J."/>
            <person name="Roemer T."/>
            <person name="Ronning C.M."/>
            <person name="Sundaram J.P."/>
            <person name="Sutton G."/>
            <person name="Turner G."/>
            <person name="Venter J.C."/>
            <person name="White O.R."/>
            <person name="Whitty B.R."/>
            <person name="Youngman P."/>
            <person name="Wolfe K.H."/>
            <person name="Goldman G.H."/>
            <person name="Wortman J.R."/>
            <person name="Jiang B."/>
            <person name="Denning D.W."/>
            <person name="Nierman W.C."/>
        </authorList>
    </citation>
    <scope>NUCLEOTIDE SEQUENCE [LARGE SCALE GENOMIC DNA]</scope>
    <source>
        <strain evidence="4">ATCC 1007 / CBS 513.65 / DSM 816 / NCTC 3887 / NRRL 1</strain>
    </source>
</reference>